<dbReference type="SUPFAM" id="SSF82784">
    <property type="entry name" value="OsmC-like"/>
    <property type="match status" value="1"/>
</dbReference>
<dbReference type="Gene3D" id="3.30.300.20">
    <property type="match status" value="1"/>
</dbReference>
<dbReference type="Proteomes" id="UP000588647">
    <property type="component" value="Unassembled WGS sequence"/>
</dbReference>
<dbReference type="InterPro" id="IPR015946">
    <property type="entry name" value="KH_dom-like_a/b"/>
</dbReference>
<feature type="region of interest" description="Disordered" evidence="1">
    <location>
        <begin position="179"/>
        <end position="200"/>
    </location>
</feature>
<gene>
    <name evidence="2" type="ORF">GGR03_003085</name>
</gene>
<protein>
    <recommendedName>
        <fullName evidence="4">OsmC-like protein</fullName>
    </recommendedName>
</protein>
<organism evidence="2 3">
    <name type="scientific">Aurantimonas endophytica</name>
    <dbReference type="NCBI Taxonomy" id="1522175"/>
    <lineage>
        <taxon>Bacteria</taxon>
        <taxon>Pseudomonadati</taxon>
        <taxon>Pseudomonadota</taxon>
        <taxon>Alphaproteobacteria</taxon>
        <taxon>Hyphomicrobiales</taxon>
        <taxon>Aurantimonadaceae</taxon>
        <taxon>Aurantimonas</taxon>
    </lineage>
</organism>
<name>A0A7W6HF88_9HYPH</name>
<dbReference type="AlphaFoldDB" id="A0A7W6HF88"/>
<keyword evidence="3" id="KW-1185">Reference proteome</keyword>
<dbReference type="EMBL" id="JACIEM010000004">
    <property type="protein sequence ID" value="MBB4003997.1"/>
    <property type="molecule type" value="Genomic_DNA"/>
</dbReference>
<evidence type="ECO:0008006" key="4">
    <source>
        <dbReference type="Google" id="ProtNLM"/>
    </source>
</evidence>
<reference evidence="2 3" key="1">
    <citation type="submission" date="2020-08" db="EMBL/GenBank/DDBJ databases">
        <title>Genomic Encyclopedia of Type Strains, Phase IV (KMG-IV): sequencing the most valuable type-strain genomes for metagenomic binning, comparative biology and taxonomic classification.</title>
        <authorList>
            <person name="Goeker M."/>
        </authorList>
    </citation>
    <scope>NUCLEOTIDE SEQUENCE [LARGE SCALE GENOMIC DNA]</scope>
    <source>
        <strain evidence="2 3">DSM 103570</strain>
    </source>
</reference>
<sequence>MPAIFGEVVSSVADIVSVMKKHGDAVRGTYRARYHFDTESSGYYTTPILERPASMQANEPGVVYPWEQIFTAAAVCAGSDYPMLAAHEGIDLQSIDFVVEGVFDPRGEFDEMDGLEAPVDARHCFLSLHLCATLRSSASLVALEKLHERAIAYNMVLGALRGIPMTSELVVSLGMKDGSTLRDPSPLDRPWTRRASLPQM</sequence>
<evidence type="ECO:0000313" key="2">
    <source>
        <dbReference type="EMBL" id="MBB4003997.1"/>
    </source>
</evidence>
<evidence type="ECO:0000313" key="3">
    <source>
        <dbReference type="Proteomes" id="UP000588647"/>
    </source>
</evidence>
<accession>A0A7W6HF88</accession>
<comment type="caution">
    <text evidence="2">The sequence shown here is derived from an EMBL/GenBank/DDBJ whole genome shotgun (WGS) entry which is preliminary data.</text>
</comment>
<proteinExistence type="predicted"/>
<evidence type="ECO:0000256" key="1">
    <source>
        <dbReference type="SAM" id="MobiDB-lite"/>
    </source>
</evidence>
<dbReference type="RefSeq" id="WP_183209531.1">
    <property type="nucleotide sequence ID" value="NZ_JAAAMM010000004.1"/>
</dbReference>
<dbReference type="InterPro" id="IPR036102">
    <property type="entry name" value="OsmC/Ohrsf"/>
</dbReference>